<evidence type="ECO:0000259" key="3">
    <source>
        <dbReference type="Pfam" id="PF08450"/>
    </source>
</evidence>
<dbReference type="Gene3D" id="2.120.10.30">
    <property type="entry name" value="TolB, C-terminal domain"/>
    <property type="match status" value="1"/>
</dbReference>
<dbReference type="PANTHER" id="PTHR47572:SF4">
    <property type="entry name" value="LACTONASE DRP35"/>
    <property type="match status" value="1"/>
</dbReference>
<evidence type="ECO:0000313" key="4">
    <source>
        <dbReference type="EMBL" id="WED63074.1"/>
    </source>
</evidence>
<dbReference type="KEGG" id="slom:PXH66_12100"/>
<reference evidence="4" key="1">
    <citation type="submission" date="2023-03" db="EMBL/GenBank/DDBJ databases">
        <title>Lomoglobus Profundus gen. nov., sp. nov., a novel member of the phylum Verrucomicrobia, isolated from deep-marine sediment of South China Sea.</title>
        <authorList>
            <person name="Ahmad T."/>
            <person name="Ishaq S.E."/>
            <person name="Wang F."/>
        </authorList>
    </citation>
    <scope>NUCLEOTIDE SEQUENCE</scope>
    <source>
        <strain evidence="4">LMO-M01</strain>
    </source>
</reference>
<dbReference type="PANTHER" id="PTHR47572">
    <property type="entry name" value="LIPOPROTEIN-RELATED"/>
    <property type="match status" value="1"/>
</dbReference>
<evidence type="ECO:0000256" key="2">
    <source>
        <dbReference type="SAM" id="SignalP"/>
    </source>
</evidence>
<gene>
    <name evidence="4" type="ORF">PXH66_12100</name>
</gene>
<feature type="chain" id="PRO_5042078517" evidence="2">
    <location>
        <begin position="20"/>
        <end position="299"/>
    </location>
</feature>
<keyword evidence="5" id="KW-1185">Reference proteome</keyword>
<feature type="domain" description="SMP-30/Gluconolactonase/LRE-like region" evidence="3">
    <location>
        <begin position="60"/>
        <end position="262"/>
    </location>
</feature>
<name>A0AAE9ZU45_9BACT</name>
<dbReference type="InterPro" id="IPR011042">
    <property type="entry name" value="6-blade_b-propeller_TolB-like"/>
</dbReference>
<dbReference type="AlphaFoldDB" id="A0AAE9ZU45"/>
<keyword evidence="1" id="KW-0378">Hydrolase</keyword>
<protein>
    <submittedName>
        <fullName evidence="4">SMP-30/gluconolactonase/LRE family protein</fullName>
    </submittedName>
</protein>
<dbReference type="InterPro" id="IPR051262">
    <property type="entry name" value="SMP-30/CGR1_Lactonase"/>
</dbReference>
<keyword evidence="2" id="KW-0732">Signal</keyword>
<evidence type="ECO:0000313" key="5">
    <source>
        <dbReference type="Proteomes" id="UP001218638"/>
    </source>
</evidence>
<accession>A0AAE9ZU45</accession>
<dbReference type="SUPFAM" id="SSF63829">
    <property type="entry name" value="Calcium-dependent phosphotriesterase"/>
    <property type="match status" value="1"/>
</dbReference>
<dbReference type="GO" id="GO:0016787">
    <property type="term" value="F:hydrolase activity"/>
    <property type="evidence" value="ECO:0007669"/>
    <property type="project" value="UniProtKB-KW"/>
</dbReference>
<dbReference type="Pfam" id="PF08450">
    <property type="entry name" value="SGL"/>
    <property type="match status" value="1"/>
</dbReference>
<dbReference type="InterPro" id="IPR013658">
    <property type="entry name" value="SGL"/>
</dbReference>
<dbReference type="EMBL" id="CP119075">
    <property type="protein sequence ID" value="WED63074.1"/>
    <property type="molecule type" value="Genomic_DNA"/>
</dbReference>
<organism evidence="4 5">
    <name type="scientific">Synoicihabitans lomoniglobus</name>
    <dbReference type="NCBI Taxonomy" id="2909285"/>
    <lineage>
        <taxon>Bacteria</taxon>
        <taxon>Pseudomonadati</taxon>
        <taxon>Verrucomicrobiota</taxon>
        <taxon>Opitutia</taxon>
        <taxon>Opitutales</taxon>
        <taxon>Opitutaceae</taxon>
        <taxon>Synoicihabitans</taxon>
    </lineage>
</organism>
<evidence type="ECO:0000256" key="1">
    <source>
        <dbReference type="ARBA" id="ARBA00022801"/>
    </source>
</evidence>
<sequence length="299" mass="32140">MRRLVLPLLLASLTFTARADIRTLDVGRNPESVTRGFGGDYFVTIMGERGSHPDAATDGEIRRVSPSGRVRVFSRGGLAEPKGIVFTGEALVTADGKNVWKIAADGSKTLLAGLDQFPEPPVYLNDVANDPRGEGVYVTDMNNSGELFATGSFAPLDDAGILARKPHGRVYHIAWNGTVTLALGDSPLMRYPNGVFVEPDGRILATSFWLGHVVAGYPGEAPQVIATGYRSGDGVEIDDHGNLYVLEVLSGKIWQLPPHGRAPRLLHTAQSAADHYLDRDSNTLVVPDSKAGQLVFIDL</sequence>
<dbReference type="Proteomes" id="UP001218638">
    <property type="component" value="Chromosome"/>
</dbReference>
<proteinExistence type="predicted"/>
<feature type="signal peptide" evidence="2">
    <location>
        <begin position="1"/>
        <end position="19"/>
    </location>
</feature>
<dbReference type="RefSeq" id="WP_330932011.1">
    <property type="nucleotide sequence ID" value="NZ_CP119075.1"/>
</dbReference>